<gene>
    <name evidence="2" type="ORF">ASPFODRAFT_443105</name>
</gene>
<reference evidence="3" key="1">
    <citation type="journal article" date="2017" name="Genome Biol.">
        <title>Comparative genomics reveals high biological diversity and specific adaptations in the industrially and medically important fungal genus Aspergillus.</title>
        <authorList>
            <person name="de Vries R.P."/>
            <person name="Riley R."/>
            <person name="Wiebenga A."/>
            <person name="Aguilar-Osorio G."/>
            <person name="Amillis S."/>
            <person name="Uchima C.A."/>
            <person name="Anderluh G."/>
            <person name="Asadollahi M."/>
            <person name="Askin M."/>
            <person name="Barry K."/>
            <person name="Battaglia E."/>
            <person name="Bayram O."/>
            <person name="Benocci T."/>
            <person name="Braus-Stromeyer S.A."/>
            <person name="Caldana C."/>
            <person name="Canovas D."/>
            <person name="Cerqueira G.C."/>
            <person name="Chen F."/>
            <person name="Chen W."/>
            <person name="Choi C."/>
            <person name="Clum A."/>
            <person name="Dos Santos R.A."/>
            <person name="Damasio A.R."/>
            <person name="Diallinas G."/>
            <person name="Emri T."/>
            <person name="Fekete E."/>
            <person name="Flipphi M."/>
            <person name="Freyberg S."/>
            <person name="Gallo A."/>
            <person name="Gournas C."/>
            <person name="Habgood R."/>
            <person name="Hainaut M."/>
            <person name="Harispe M.L."/>
            <person name="Henrissat B."/>
            <person name="Hilden K.S."/>
            <person name="Hope R."/>
            <person name="Hossain A."/>
            <person name="Karabika E."/>
            <person name="Karaffa L."/>
            <person name="Karanyi Z."/>
            <person name="Krasevec N."/>
            <person name="Kuo A."/>
            <person name="Kusch H."/>
            <person name="LaButti K."/>
            <person name="Lagendijk E.L."/>
            <person name="Lapidus A."/>
            <person name="Levasseur A."/>
            <person name="Lindquist E."/>
            <person name="Lipzen A."/>
            <person name="Logrieco A.F."/>
            <person name="MacCabe A."/>
            <person name="Maekelae M.R."/>
            <person name="Malavazi I."/>
            <person name="Melin P."/>
            <person name="Meyer V."/>
            <person name="Mielnichuk N."/>
            <person name="Miskei M."/>
            <person name="Molnar A.P."/>
            <person name="Mule G."/>
            <person name="Ngan C.Y."/>
            <person name="Orejas M."/>
            <person name="Orosz E."/>
            <person name="Ouedraogo J.P."/>
            <person name="Overkamp K.M."/>
            <person name="Park H.-S."/>
            <person name="Perrone G."/>
            <person name="Piumi F."/>
            <person name="Punt P.J."/>
            <person name="Ram A.F."/>
            <person name="Ramon A."/>
            <person name="Rauscher S."/>
            <person name="Record E."/>
            <person name="Riano-Pachon D.M."/>
            <person name="Robert V."/>
            <person name="Roehrig J."/>
            <person name="Ruller R."/>
            <person name="Salamov A."/>
            <person name="Salih N.S."/>
            <person name="Samson R.A."/>
            <person name="Sandor E."/>
            <person name="Sanguinetti M."/>
            <person name="Schuetze T."/>
            <person name="Sepcic K."/>
            <person name="Shelest E."/>
            <person name="Sherlock G."/>
            <person name="Sophianopoulou V."/>
            <person name="Squina F.M."/>
            <person name="Sun H."/>
            <person name="Susca A."/>
            <person name="Todd R.B."/>
            <person name="Tsang A."/>
            <person name="Unkles S.E."/>
            <person name="van de Wiele N."/>
            <person name="van Rossen-Uffink D."/>
            <person name="Oliveira J.V."/>
            <person name="Vesth T.C."/>
            <person name="Visser J."/>
            <person name="Yu J.-H."/>
            <person name="Zhou M."/>
            <person name="Andersen M.R."/>
            <person name="Archer D.B."/>
            <person name="Baker S.E."/>
            <person name="Benoit I."/>
            <person name="Brakhage A.A."/>
            <person name="Braus G.H."/>
            <person name="Fischer R."/>
            <person name="Frisvad J.C."/>
            <person name="Goldman G.H."/>
            <person name="Houbraken J."/>
            <person name="Oakley B."/>
            <person name="Pocsi I."/>
            <person name="Scazzocchio C."/>
            <person name="Seiboth B."/>
            <person name="vanKuyk P.A."/>
            <person name="Wortman J."/>
            <person name="Dyer P.S."/>
            <person name="Grigoriev I.V."/>
        </authorList>
    </citation>
    <scope>NUCLEOTIDE SEQUENCE [LARGE SCALE GENOMIC DNA]</scope>
    <source>
        <strain evidence="3">CBS 106.47</strain>
    </source>
</reference>
<evidence type="ECO:0000313" key="3">
    <source>
        <dbReference type="Proteomes" id="UP000184063"/>
    </source>
</evidence>
<protein>
    <submittedName>
        <fullName evidence="2">Uncharacterized protein</fullName>
    </submittedName>
</protein>
<dbReference type="VEuPathDB" id="FungiDB:ASPFODRAFT_443105"/>
<keyword evidence="1" id="KW-1133">Transmembrane helix</keyword>
<accession>A0A1M3TW43</accession>
<dbReference type="Proteomes" id="UP000184063">
    <property type="component" value="Unassembled WGS sequence"/>
</dbReference>
<sequence length="136" mass="15855">MHPCTHTARIGKTSLYFNGVQDCMHFFFSSLLSFLSFSYIVSFFCILPFLFPTIPSWADEWMYSNKPRGGWLHTKDMAVHVWTGVDVEVFCLLAAYELGGYYLFFFSPFCFFLMSCLTMSSSSLAGHRVSLYYYYY</sequence>
<feature type="transmembrane region" description="Helical" evidence="1">
    <location>
        <begin position="102"/>
        <end position="120"/>
    </location>
</feature>
<evidence type="ECO:0000313" key="2">
    <source>
        <dbReference type="EMBL" id="OJZ91097.1"/>
    </source>
</evidence>
<dbReference type="AlphaFoldDB" id="A0A1M3TW43"/>
<keyword evidence="1" id="KW-0812">Transmembrane</keyword>
<feature type="transmembrane region" description="Helical" evidence="1">
    <location>
        <begin position="34"/>
        <end position="58"/>
    </location>
</feature>
<name>A0A1M3TW43_ASPLC</name>
<keyword evidence="1" id="KW-0472">Membrane</keyword>
<dbReference type="EMBL" id="KV878237">
    <property type="protein sequence ID" value="OJZ91097.1"/>
    <property type="molecule type" value="Genomic_DNA"/>
</dbReference>
<organism evidence="2 3">
    <name type="scientific">Aspergillus luchuensis (strain CBS 106.47)</name>
    <dbReference type="NCBI Taxonomy" id="1137211"/>
    <lineage>
        <taxon>Eukaryota</taxon>
        <taxon>Fungi</taxon>
        <taxon>Dikarya</taxon>
        <taxon>Ascomycota</taxon>
        <taxon>Pezizomycotina</taxon>
        <taxon>Eurotiomycetes</taxon>
        <taxon>Eurotiomycetidae</taxon>
        <taxon>Eurotiales</taxon>
        <taxon>Aspergillaceae</taxon>
        <taxon>Aspergillus</taxon>
        <taxon>Aspergillus subgen. Circumdati</taxon>
    </lineage>
</organism>
<proteinExistence type="predicted"/>
<evidence type="ECO:0000256" key="1">
    <source>
        <dbReference type="SAM" id="Phobius"/>
    </source>
</evidence>